<dbReference type="GO" id="GO:0015662">
    <property type="term" value="F:P-type ion transporter activity"/>
    <property type="evidence" value="ECO:0007669"/>
    <property type="project" value="TreeGrafter"/>
</dbReference>
<reference evidence="18 19" key="1">
    <citation type="submission" date="2015-07" db="EMBL/GenBank/DDBJ databases">
        <authorList>
            <person name="Cajimat M.N.B."/>
            <person name="Milazzo M.L."/>
            <person name="Fulhorst C.F."/>
        </authorList>
    </citation>
    <scope>NUCLEOTIDE SEQUENCE [LARGE SCALE GENOMIC DNA]</scope>
    <source>
        <strain evidence="18">Single colony</strain>
    </source>
</reference>
<dbReference type="CDD" id="cd09123">
    <property type="entry name" value="PLDc_Tdp1_2"/>
    <property type="match status" value="1"/>
</dbReference>
<dbReference type="InterPro" id="IPR023214">
    <property type="entry name" value="HAD_sf"/>
</dbReference>
<dbReference type="InterPro" id="IPR006544">
    <property type="entry name" value="P-type_TPase_V"/>
</dbReference>
<evidence type="ECO:0000256" key="1">
    <source>
        <dbReference type="ARBA" id="ARBA00004477"/>
    </source>
</evidence>
<dbReference type="SUPFAM" id="SSF56024">
    <property type="entry name" value="Phospholipase D/nuclease"/>
    <property type="match status" value="2"/>
</dbReference>
<dbReference type="GO" id="GO:0005634">
    <property type="term" value="C:nucleus"/>
    <property type="evidence" value="ECO:0007669"/>
    <property type="project" value="InterPro"/>
</dbReference>
<dbReference type="SFLD" id="SFLDF00027">
    <property type="entry name" value="p-type_atpase"/>
    <property type="match status" value="1"/>
</dbReference>
<keyword evidence="6" id="KW-0256">Endoplasmic reticulum</keyword>
<dbReference type="InterPro" id="IPR008250">
    <property type="entry name" value="ATPase_P-typ_transduc_dom_A_sf"/>
</dbReference>
<evidence type="ECO:0000256" key="11">
    <source>
        <dbReference type="ARBA" id="ARBA00023136"/>
    </source>
</evidence>
<evidence type="ECO:0000256" key="7">
    <source>
        <dbReference type="ARBA" id="ARBA00022840"/>
    </source>
</evidence>
<accession>A0A0K3C6G6</accession>
<dbReference type="EMBL" id="CWKI01000001">
    <property type="protein sequence ID" value="CTR04242.1"/>
    <property type="molecule type" value="Genomic_DNA"/>
</dbReference>
<evidence type="ECO:0000256" key="14">
    <source>
        <dbReference type="SAM" id="MobiDB-lite"/>
    </source>
</evidence>
<dbReference type="Pfam" id="PF06087">
    <property type="entry name" value="Tyr-DNA_phospho"/>
    <property type="match status" value="1"/>
</dbReference>
<dbReference type="GO" id="GO:0006281">
    <property type="term" value="P:DNA repair"/>
    <property type="evidence" value="ECO:0007669"/>
    <property type="project" value="InterPro"/>
</dbReference>
<feature type="region of interest" description="Disordered" evidence="14">
    <location>
        <begin position="1435"/>
        <end position="1525"/>
    </location>
</feature>
<dbReference type="SUPFAM" id="SSF81660">
    <property type="entry name" value="Metal cation-transporting ATPase, ATP-binding domain N"/>
    <property type="match status" value="1"/>
</dbReference>
<dbReference type="GO" id="GO:0016887">
    <property type="term" value="F:ATP hydrolysis activity"/>
    <property type="evidence" value="ECO:0007669"/>
    <property type="project" value="InterPro"/>
</dbReference>
<dbReference type="InterPro" id="IPR023298">
    <property type="entry name" value="ATPase_P-typ_TM_dom_sf"/>
</dbReference>
<evidence type="ECO:0000256" key="2">
    <source>
        <dbReference type="ARBA" id="ARBA00006000"/>
    </source>
</evidence>
<feature type="transmembrane region" description="Helical" evidence="15">
    <location>
        <begin position="128"/>
        <end position="146"/>
    </location>
</feature>
<evidence type="ECO:0000313" key="18">
    <source>
        <dbReference type="EMBL" id="CTR04242.1"/>
    </source>
</evidence>
<feature type="compositionally biased region" description="Low complexity" evidence="14">
    <location>
        <begin position="1396"/>
        <end position="1411"/>
    </location>
</feature>
<feature type="domain" description="P-type ATPase A" evidence="16">
    <location>
        <begin position="334"/>
        <end position="458"/>
    </location>
</feature>
<feature type="transmembrane region" description="Helical" evidence="15">
    <location>
        <begin position="473"/>
        <end position="493"/>
    </location>
</feature>
<evidence type="ECO:0000259" key="17">
    <source>
        <dbReference type="Pfam" id="PF23143"/>
    </source>
</evidence>
<evidence type="ECO:0000256" key="13">
    <source>
        <dbReference type="PIRSR" id="PIRSR610347-2"/>
    </source>
</evidence>
<keyword evidence="3 15" id="KW-0812">Transmembrane</keyword>
<dbReference type="InterPro" id="IPR047820">
    <property type="entry name" value="P5A-type_ATPase"/>
</dbReference>
<evidence type="ECO:0000256" key="12">
    <source>
        <dbReference type="PIRSR" id="PIRSR610347-1"/>
    </source>
</evidence>
<dbReference type="SFLD" id="SFLDS00003">
    <property type="entry name" value="Haloacid_Dehalogenase"/>
    <property type="match status" value="1"/>
</dbReference>
<dbReference type="FunFam" id="3.40.1110.10:FF:000058">
    <property type="entry name" value="Cation-transporting ATPase"/>
    <property type="match status" value="1"/>
</dbReference>
<dbReference type="CDD" id="cd07543">
    <property type="entry name" value="P-type_ATPase_cation"/>
    <property type="match status" value="1"/>
</dbReference>
<keyword evidence="4" id="KW-0479">Metal-binding</keyword>
<dbReference type="Gene3D" id="3.40.1110.10">
    <property type="entry name" value="Calcium-transporting ATPase, cytoplasmic domain N"/>
    <property type="match status" value="1"/>
</dbReference>
<sequence>MSFFRVSRLAQDACNAALYLCHSRVHRFEGLSEIATLARSLLCVVSHLASRLPGSLRAQARSTTAGMASLRFPGGRVAVTSPDIASLQLVNPLPAWARVYVLPWLVAYPLAYHAFYNRYDDWIRSIEWTFLLCIVLFGGHALSFLFTRWSMQFRARGEARHVDDLATAQQVMVLPKLHRGKPEMCKIHRTQRPGQPDLIYFSYQRDKYMYNHSTSTFGRVSYPCDGAPALSTLQASKGLTTATAIEQARTDYGKNEFDIPVPTFGELFAEHAVAPFFVFQLFCTALWLFDDYWYYSLFTLFMLVVFECVTIFQRLRTVSEFRSMSIKPYGIMTRRENKWIEVQTDELLPGDIVSIVRTKEDSGVPCDLLLLRGSCIVNEAMLSGESTPLLKESVELRPGDDKLDMDGVDRNSVLFGGTKVLQATGVDPKDKMAAPDHGCLAIVLRTGFGTSQGQLIRTMIFSTETVTANNLESFLFIAFLLVFALAASAYVWIKGLEQDRKRSKLLLDCVIIITSVVPPELPMELSMAVNASLVALSKYSIFCTEPFRIPYAGRVDICCFDKTGTITGEDLVVEGVAGVDSNDRKTLVPVQDTSLETTLTLASAHALVLLDDGIVGDPMEKATLDSLKWKLSNGDKLTPTDDAAHKKDGVSVVVRRRFQFSSQLKRMSTISLVQTGPSSVRTLVAVKGAPETLKSMYTSVPEEYEATYKWYAQRGSRVLALGYKWIDGMNKNETTTIARENVESQLTFAGFLVFHCPLKADAVQTLKDLADASHRCVMITGDNPLTAVHVARDVEIVDRDVLILDLKEGAQNETELTWRSPDESIVIPVNPADPIDTSLFDKYDICMTGSALKQYVDRKESWHHLVQNTWVYARVSPAQKEFILTTLKSLGYVTLMAGDGTNDVGALKQANIGVALLNGTEEDLKAILEHQKKERVKKVYEQQLRITSRFGQPPPPVPPLIADLFPDAVKAQQEAAKNVTSDRQKGKVNKFDVSAITEQLSNLEDDQDVPQIKLGDASVAAPFTSKLANVAAISHIIRQGRCTLVATIQMYKILALNCLISAYALSVQYLQGIKSGDYQMTITGILLSVCFMCISRARPVDKLSKERPLASIFNAYVVVSILVQFAIHVASFIYVTNLSEQYEPRIGMDVDLDAKFSPNLLNSAVYLISLSQQISTFAINFQGRPFRENISENSALYYGLLGVAAVAFSGATDFVPEFNRWLQLVDMEWSFRTRLCAAMAIDYGGAWIVDIVLKALWANTQPKPLITKGSERREERREAQKRAQELAEEAKKTEESSSIVEALAGRAPRRRRLASSFSLFPFTSLARTSAHACPDTLLYSVGLATRLLVAARAPLAVSASHRFIALSVNAPSMPPKRPVETLVLSSDEEDTAPVASTSRSRPLSRTSRSPSGASARSEEDDPELALVLRMSLEDANKEKENGHVRAQPVSAGGGESRAELERARLERQRQWEAKRPKIANAPTTAAPTTKRRRIATLSDLPADVNSSTSSSSLAQPPSSSRSSLSNSVPKVFQRFYKGAVRRVANQWYPDSDSFAFKEVVGPPSTLRGAVVSAYCLDEEWIAENLPDQAFLLYVRPRQRGEATPDFAEYSWRPNTYRVIPKDMTQNPRGGIMHTKLLIFYHEDFCRIVIPTANAVSYDWSQIDNAFYVHDFPRRRSASPVNEESNPFKNPTHTQFSKKSFQVCYYLGIPKHILQESLHYDFSSSTDVQLVHSNQGKFPAADYDKGGGIAGLAKAVSAFGFASGGHWEIEVTGSSIGQYSSTWLTQMLAACSGIHPSTYFRSGKGNDVPSQLPKTPSGQPTRLPIKIIFPTQDEILSSPGGAGHGGTIFCPSKTWNSLTFPKHLFHRGESKRKNIPAHTKIILGLHRFAKAPTPPVHEGFIYLGSHNFTPSAWGRLQNGKDGPQLFCNNYELGVVLTLRASSAEELEAKATELVTYKRPLVKYGPNDVPWQQELFLKDD</sequence>
<dbReference type="Pfam" id="PF00122">
    <property type="entry name" value="E1-E2_ATPase"/>
    <property type="match status" value="1"/>
</dbReference>
<dbReference type="Gene3D" id="3.40.50.1000">
    <property type="entry name" value="HAD superfamily/HAD-like"/>
    <property type="match status" value="1"/>
</dbReference>
<keyword evidence="8" id="KW-0460">Magnesium</keyword>
<dbReference type="OMA" id="RTSAHAC"/>
<dbReference type="GO" id="GO:0006874">
    <property type="term" value="P:intracellular calcium ion homeostasis"/>
    <property type="evidence" value="ECO:0007669"/>
    <property type="project" value="TreeGrafter"/>
</dbReference>
<evidence type="ECO:0000256" key="6">
    <source>
        <dbReference type="ARBA" id="ARBA00022824"/>
    </source>
</evidence>
<dbReference type="NCBIfam" id="TIGR01494">
    <property type="entry name" value="ATPase_P-type"/>
    <property type="match status" value="1"/>
</dbReference>
<feature type="transmembrane region" description="Helical" evidence="15">
    <location>
        <begin position="1195"/>
        <end position="1215"/>
    </location>
</feature>
<dbReference type="FunFam" id="3.40.50.1000:FF:000071">
    <property type="entry name" value="Cation-transporting ATPase"/>
    <property type="match status" value="1"/>
</dbReference>
<evidence type="ECO:0000256" key="8">
    <source>
        <dbReference type="ARBA" id="ARBA00022842"/>
    </source>
</evidence>
<dbReference type="InterPro" id="IPR023299">
    <property type="entry name" value="ATPase_P-typ_cyto_dom_N"/>
</dbReference>
<dbReference type="GO" id="GO:0046872">
    <property type="term" value="F:metal ion binding"/>
    <property type="evidence" value="ECO:0007669"/>
    <property type="project" value="UniProtKB-KW"/>
</dbReference>
<feature type="transmembrane region" description="Helical" evidence="15">
    <location>
        <begin position="295"/>
        <end position="315"/>
    </location>
</feature>
<evidence type="ECO:0000313" key="19">
    <source>
        <dbReference type="Proteomes" id="UP000199069"/>
    </source>
</evidence>
<dbReference type="SUPFAM" id="SSF81653">
    <property type="entry name" value="Calcium ATPase, transduction domain A"/>
    <property type="match status" value="1"/>
</dbReference>
<name>A0A0K3C6G6_RHOTO</name>
<keyword evidence="11 15" id="KW-0472">Membrane</keyword>
<evidence type="ECO:0000259" key="16">
    <source>
        <dbReference type="Pfam" id="PF00122"/>
    </source>
</evidence>
<dbReference type="InterPro" id="IPR010347">
    <property type="entry name" value="Tdp1"/>
</dbReference>
<dbReference type="PANTHER" id="PTHR45630:SF7">
    <property type="entry name" value="ENDOPLASMIC RETICULUM TRANSMEMBRANE HELIX TRANSLOCASE"/>
    <property type="match status" value="1"/>
</dbReference>
<gene>
    <name evidence="18" type="primary">FGENESH: predicted gene_1.103</name>
    <name evidence="18" type="ORF">BN2166_0001030</name>
</gene>
<feature type="compositionally biased region" description="Low complexity" evidence="14">
    <location>
        <begin position="1478"/>
        <end position="1488"/>
    </location>
</feature>
<keyword evidence="19" id="KW-1185">Reference proteome</keyword>
<dbReference type="SFLD" id="SFLDG00002">
    <property type="entry name" value="C1.7:_P-type_atpase_like"/>
    <property type="match status" value="1"/>
</dbReference>
<feature type="active site" description="Proton donor/acceptor" evidence="12">
    <location>
        <position position="1877"/>
    </location>
</feature>
<keyword evidence="9" id="KW-1278">Translocase</keyword>
<dbReference type="Gene3D" id="2.70.150.10">
    <property type="entry name" value="Calcium-transporting ATPase, cytoplasmic transduction domain A"/>
    <property type="match status" value="1"/>
</dbReference>
<dbReference type="PROSITE" id="PS00154">
    <property type="entry name" value="ATPASE_E1_E2"/>
    <property type="match status" value="1"/>
</dbReference>
<feature type="region of interest" description="Disordered" evidence="14">
    <location>
        <begin position="1382"/>
        <end position="1423"/>
    </location>
</feature>
<feature type="transmembrane region" description="Helical" evidence="15">
    <location>
        <begin position="95"/>
        <end position="116"/>
    </location>
</feature>
<evidence type="ECO:0000256" key="10">
    <source>
        <dbReference type="ARBA" id="ARBA00022989"/>
    </source>
</evidence>
<keyword evidence="10 15" id="KW-1133">Transmembrane helix</keyword>
<feature type="transmembrane region" description="Helical" evidence="15">
    <location>
        <begin position="272"/>
        <end position="289"/>
    </location>
</feature>
<dbReference type="NCBIfam" id="TIGR01657">
    <property type="entry name" value="P-ATPase-V"/>
    <property type="match status" value="1"/>
</dbReference>
<keyword evidence="7" id="KW-0067">ATP-binding</keyword>
<dbReference type="InterPro" id="IPR044492">
    <property type="entry name" value="P_typ_ATPase_HD_dom"/>
</dbReference>
<feature type="domain" description="P5A-ATPase transmembrane helical hairpin" evidence="17">
    <location>
        <begin position="93"/>
        <end position="160"/>
    </location>
</feature>
<dbReference type="Gene3D" id="3.30.870.10">
    <property type="entry name" value="Endonuclease Chain A"/>
    <property type="match status" value="2"/>
</dbReference>
<dbReference type="GO" id="GO:0019829">
    <property type="term" value="F:ATPase-coupled monoatomic cation transmembrane transporter activity"/>
    <property type="evidence" value="ECO:0007669"/>
    <property type="project" value="TreeGrafter"/>
</dbReference>
<dbReference type="InterPro" id="IPR018303">
    <property type="entry name" value="ATPase_P-typ_P_site"/>
</dbReference>
<dbReference type="GO" id="GO:0005524">
    <property type="term" value="F:ATP binding"/>
    <property type="evidence" value="ECO:0007669"/>
    <property type="project" value="UniProtKB-KW"/>
</dbReference>
<dbReference type="SUPFAM" id="SSF56784">
    <property type="entry name" value="HAD-like"/>
    <property type="match status" value="1"/>
</dbReference>
<dbReference type="InterPro" id="IPR036412">
    <property type="entry name" value="HAD-like_sf"/>
</dbReference>
<dbReference type="Pfam" id="PF23143">
    <property type="entry name" value="2TM_P5A-ATPase"/>
    <property type="match status" value="1"/>
</dbReference>
<dbReference type="Pfam" id="PF13246">
    <property type="entry name" value="Cation_ATPase"/>
    <property type="match status" value="1"/>
</dbReference>
<protein>
    <submittedName>
        <fullName evidence="18">BY PROTMAP: gi|342320632|gb|EGU12571.1| Endoplasmic reticulum Ca-transporting P-type ATPase [Rhodotorula glutinis ATCC 204091]</fullName>
    </submittedName>
</protein>
<feature type="binding site" evidence="13">
    <location>
        <position position="1635"/>
    </location>
    <ligand>
        <name>substrate</name>
    </ligand>
</feature>
<dbReference type="PRINTS" id="PR00119">
    <property type="entry name" value="CATATPASE"/>
</dbReference>
<dbReference type="InterPro" id="IPR059000">
    <property type="entry name" value="ATPase_P-type_domA"/>
</dbReference>
<feature type="region of interest" description="Disordered" evidence="14">
    <location>
        <begin position="1267"/>
        <end position="1292"/>
    </location>
</feature>
<feature type="transmembrane region" description="Helical" evidence="15">
    <location>
        <begin position="1078"/>
        <end position="1097"/>
    </location>
</feature>
<dbReference type="InterPro" id="IPR001757">
    <property type="entry name" value="P_typ_ATPase"/>
</dbReference>
<dbReference type="InterPro" id="IPR057255">
    <property type="entry name" value="2TM_P5A-ATPase"/>
</dbReference>
<dbReference type="PANTHER" id="PTHR45630">
    <property type="entry name" value="CATION-TRANSPORTING ATPASE-RELATED"/>
    <property type="match status" value="1"/>
</dbReference>
<feature type="active site" description="Nucleophile" evidence="12">
    <location>
        <position position="1633"/>
    </location>
</feature>
<organism evidence="18 19">
    <name type="scientific">Rhodotorula toruloides</name>
    <name type="common">Yeast</name>
    <name type="synonym">Rhodosporidium toruloides</name>
    <dbReference type="NCBI Taxonomy" id="5286"/>
    <lineage>
        <taxon>Eukaryota</taxon>
        <taxon>Fungi</taxon>
        <taxon>Dikarya</taxon>
        <taxon>Basidiomycota</taxon>
        <taxon>Pucciniomycotina</taxon>
        <taxon>Microbotryomycetes</taxon>
        <taxon>Sporidiobolales</taxon>
        <taxon>Sporidiobolaceae</taxon>
        <taxon>Rhodotorula</taxon>
    </lineage>
</organism>
<dbReference type="PROSITE" id="PS50330">
    <property type="entry name" value="UIM"/>
    <property type="match status" value="1"/>
</dbReference>
<keyword evidence="5" id="KW-0547">Nucleotide-binding</keyword>
<dbReference type="GO" id="GO:0005789">
    <property type="term" value="C:endoplasmic reticulum membrane"/>
    <property type="evidence" value="ECO:0007669"/>
    <property type="project" value="UniProtKB-SubCell"/>
</dbReference>
<dbReference type="SUPFAM" id="SSF81665">
    <property type="entry name" value="Calcium ATPase, transmembrane domain M"/>
    <property type="match status" value="1"/>
</dbReference>
<feature type="transmembrane region" description="Helical" evidence="15">
    <location>
        <begin position="1109"/>
        <end position="1135"/>
    </location>
</feature>
<evidence type="ECO:0000256" key="4">
    <source>
        <dbReference type="ARBA" id="ARBA00022723"/>
    </source>
</evidence>
<evidence type="ECO:0000256" key="9">
    <source>
        <dbReference type="ARBA" id="ARBA00022967"/>
    </source>
</evidence>
<feature type="compositionally biased region" description="Basic and acidic residues" evidence="14">
    <location>
        <begin position="1456"/>
        <end position="1475"/>
    </location>
</feature>
<dbReference type="GO" id="GO:0008081">
    <property type="term" value="F:phosphoric diester hydrolase activity"/>
    <property type="evidence" value="ECO:0007669"/>
    <property type="project" value="InterPro"/>
</dbReference>
<dbReference type="InterPro" id="IPR003903">
    <property type="entry name" value="UIM_dom"/>
</dbReference>
<evidence type="ECO:0000256" key="15">
    <source>
        <dbReference type="SAM" id="Phobius"/>
    </source>
</evidence>
<evidence type="ECO:0000256" key="5">
    <source>
        <dbReference type="ARBA" id="ARBA00022741"/>
    </source>
</evidence>
<feature type="compositionally biased region" description="Basic and acidic residues" evidence="14">
    <location>
        <begin position="1269"/>
        <end position="1292"/>
    </location>
</feature>
<evidence type="ECO:0000256" key="3">
    <source>
        <dbReference type="ARBA" id="ARBA00022692"/>
    </source>
</evidence>
<feature type="compositionally biased region" description="Low complexity" evidence="14">
    <location>
        <begin position="1505"/>
        <end position="1525"/>
    </location>
</feature>
<dbReference type="STRING" id="5286.A0A0K3C6G6"/>
<dbReference type="Proteomes" id="UP000199069">
    <property type="component" value="Unassembled WGS sequence"/>
</dbReference>
<feature type="binding site" evidence="13">
    <location>
        <position position="1879"/>
    </location>
    <ligand>
        <name>substrate</name>
    </ligand>
</feature>
<proteinExistence type="inferred from homology"/>
<comment type="subcellular location">
    <subcellularLocation>
        <location evidence="1">Endoplasmic reticulum membrane</location>
        <topology evidence="1">Multi-pass membrane protein</topology>
    </subcellularLocation>
</comment>
<comment type="similarity">
    <text evidence="2">Belongs to the cation transport ATPase (P-type) (TC 3.A.3) family. Type V subfamily.</text>
</comment>